<dbReference type="Proteomes" id="UP000762703">
    <property type="component" value="Unassembled WGS sequence"/>
</dbReference>
<reference evidence="2" key="1">
    <citation type="submission" date="2019-04" db="EMBL/GenBank/DDBJ databases">
        <title>Evolution of Biomass-Degrading Anaerobic Consortia Revealed by Metagenomics.</title>
        <authorList>
            <person name="Peng X."/>
        </authorList>
    </citation>
    <scope>NUCLEOTIDE SEQUENCE</scope>
    <source>
        <strain evidence="2">SIG12</strain>
    </source>
</reference>
<sequence>MNYITGIKSVTLSTNPKIDDMRKNQDKNTVYGTFTPNKEGKYSITANLFGYSVSKSIDVYKVDISASEVTTFTNVPVTFKVHLDGDKKHTANQKVKVSFFKDYELVTDENGDGSVVFDNLNYDIGKYRVDITVDTFKAQSALNIITTIEAEDVVQVSGDHVTFKAQFTNSAGEFLNKSTKVEFLLDDTSYNAVIADDEGNALADFYSLSRGEHKVVVINPDNGEMKTYRIVILMGFGGGYNGTNNQNQETPDTTLDNSNSVNSNAVGTNSLFNDNGNTTNQPTNTSVSKDIENPEANGEDNNLCG</sequence>
<evidence type="ECO:0000313" key="2">
    <source>
        <dbReference type="EMBL" id="MBE6505382.1"/>
    </source>
</evidence>
<gene>
    <name evidence="2" type="ORF">E7Z73_06535</name>
</gene>
<dbReference type="RefSeq" id="WP_303737031.1">
    <property type="nucleotide sequence ID" value="NZ_SUTE01000049.1"/>
</dbReference>
<proteinExistence type="predicted"/>
<protein>
    <recommendedName>
        <fullName evidence="4">Adhesin-like protein</fullName>
    </recommendedName>
</protein>
<evidence type="ECO:0000256" key="1">
    <source>
        <dbReference type="SAM" id="MobiDB-lite"/>
    </source>
</evidence>
<comment type="caution">
    <text evidence="2">The sequence shown here is derived from an EMBL/GenBank/DDBJ whole genome shotgun (WGS) entry which is preliminary data.</text>
</comment>
<evidence type="ECO:0008006" key="4">
    <source>
        <dbReference type="Google" id="ProtNLM"/>
    </source>
</evidence>
<evidence type="ECO:0000313" key="3">
    <source>
        <dbReference type="Proteomes" id="UP000762703"/>
    </source>
</evidence>
<name>A0A8T3VDW4_9EURY</name>
<feature type="compositionally biased region" description="Polar residues" evidence="1">
    <location>
        <begin position="248"/>
        <end position="288"/>
    </location>
</feature>
<organism evidence="2 3">
    <name type="scientific">Methanobrevibacter millerae</name>
    <dbReference type="NCBI Taxonomy" id="230361"/>
    <lineage>
        <taxon>Archaea</taxon>
        <taxon>Methanobacteriati</taxon>
        <taxon>Methanobacteriota</taxon>
        <taxon>Methanomada group</taxon>
        <taxon>Methanobacteria</taxon>
        <taxon>Methanobacteriales</taxon>
        <taxon>Methanobacteriaceae</taxon>
        <taxon>Methanobrevibacter</taxon>
    </lineage>
</organism>
<dbReference type="AlphaFoldDB" id="A0A8T3VDW4"/>
<dbReference type="EMBL" id="SUTE01000049">
    <property type="protein sequence ID" value="MBE6505382.1"/>
    <property type="molecule type" value="Genomic_DNA"/>
</dbReference>
<accession>A0A8T3VDW4</accession>
<feature type="region of interest" description="Disordered" evidence="1">
    <location>
        <begin position="243"/>
        <end position="305"/>
    </location>
</feature>